<dbReference type="InterPro" id="IPR050863">
    <property type="entry name" value="CenT-Element_Derived"/>
</dbReference>
<dbReference type="PANTHER" id="PTHR19303">
    <property type="entry name" value="TRANSPOSON"/>
    <property type="match status" value="1"/>
</dbReference>
<proteinExistence type="predicted"/>
<evidence type="ECO:0000259" key="1">
    <source>
        <dbReference type="Pfam" id="PF03184"/>
    </source>
</evidence>
<feature type="domain" description="DDE-1" evidence="1">
    <location>
        <begin position="1"/>
        <end position="101"/>
    </location>
</feature>
<sequence>MTAALFKDWCFHHFVPEVKESFKSFGLPEDTKAILLLDNCKAHPPVDELVSGHIVATLLPPNVTSLIQPMDQRVIQNFKCFYRRSFIQVTQMPKRKKRKKSAGQKLQNH</sequence>
<comment type="caution">
    <text evidence="2">The sequence shown here is derived from an EMBL/GenBank/DDBJ whole genome shotgun (WGS) entry which is preliminary data.</text>
</comment>
<organism evidence="2 3">
    <name type="scientific">Araneus ventricosus</name>
    <name type="common">Orbweaver spider</name>
    <name type="synonym">Epeira ventricosa</name>
    <dbReference type="NCBI Taxonomy" id="182803"/>
    <lineage>
        <taxon>Eukaryota</taxon>
        <taxon>Metazoa</taxon>
        <taxon>Ecdysozoa</taxon>
        <taxon>Arthropoda</taxon>
        <taxon>Chelicerata</taxon>
        <taxon>Arachnida</taxon>
        <taxon>Araneae</taxon>
        <taxon>Araneomorphae</taxon>
        <taxon>Entelegynae</taxon>
        <taxon>Araneoidea</taxon>
        <taxon>Araneidae</taxon>
        <taxon>Araneus</taxon>
    </lineage>
</organism>
<keyword evidence="3" id="KW-1185">Reference proteome</keyword>
<dbReference type="PANTHER" id="PTHR19303:SF16">
    <property type="entry name" value="JERKY PROTEIN HOMOLOG-LIKE"/>
    <property type="match status" value="1"/>
</dbReference>
<name>A0A4Y2DPE9_ARAVE</name>
<dbReference type="Proteomes" id="UP000499080">
    <property type="component" value="Unassembled WGS sequence"/>
</dbReference>
<dbReference type="EMBL" id="BGPR01000392">
    <property type="protein sequence ID" value="GBM17648.1"/>
    <property type="molecule type" value="Genomic_DNA"/>
</dbReference>
<dbReference type="OrthoDB" id="6420089at2759"/>
<dbReference type="AlphaFoldDB" id="A0A4Y2DPE9"/>
<protein>
    <submittedName>
        <fullName evidence="2">Jerky</fullName>
    </submittedName>
</protein>
<evidence type="ECO:0000313" key="3">
    <source>
        <dbReference type="Proteomes" id="UP000499080"/>
    </source>
</evidence>
<dbReference type="Pfam" id="PF03184">
    <property type="entry name" value="DDE_1"/>
    <property type="match status" value="1"/>
</dbReference>
<reference evidence="2 3" key="1">
    <citation type="journal article" date="2019" name="Sci. Rep.">
        <title>Orb-weaving spider Araneus ventricosus genome elucidates the spidroin gene catalogue.</title>
        <authorList>
            <person name="Kono N."/>
            <person name="Nakamura H."/>
            <person name="Ohtoshi R."/>
            <person name="Moran D.A.P."/>
            <person name="Shinohara A."/>
            <person name="Yoshida Y."/>
            <person name="Fujiwara M."/>
            <person name="Mori M."/>
            <person name="Tomita M."/>
            <person name="Arakawa K."/>
        </authorList>
    </citation>
    <scope>NUCLEOTIDE SEQUENCE [LARGE SCALE GENOMIC DNA]</scope>
</reference>
<dbReference type="GO" id="GO:0005634">
    <property type="term" value="C:nucleus"/>
    <property type="evidence" value="ECO:0007669"/>
    <property type="project" value="TreeGrafter"/>
</dbReference>
<dbReference type="InterPro" id="IPR004875">
    <property type="entry name" value="DDE_SF_endonuclease_dom"/>
</dbReference>
<accession>A0A4Y2DPE9</accession>
<dbReference type="GO" id="GO:0003677">
    <property type="term" value="F:DNA binding"/>
    <property type="evidence" value="ECO:0007669"/>
    <property type="project" value="TreeGrafter"/>
</dbReference>
<evidence type="ECO:0000313" key="2">
    <source>
        <dbReference type="EMBL" id="GBM17648.1"/>
    </source>
</evidence>
<gene>
    <name evidence="2" type="primary">JRK_39</name>
    <name evidence="2" type="ORF">AVEN_202815_1</name>
</gene>